<dbReference type="CDD" id="cd19090">
    <property type="entry name" value="AKR_AKR15A-like"/>
    <property type="match status" value="1"/>
</dbReference>
<dbReference type="SUPFAM" id="SSF51430">
    <property type="entry name" value="NAD(P)-linked oxidoreductase"/>
    <property type="match status" value="1"/>
</dbReference>
<dbReference type="KEGG" id="ria:C7V51_14855"/>
<protein>
    <submittedName>
        <fullName evidence="2">Aldo/keto reductase</fullName>
    </submittedName>
</protein>
<dbReference type="InterPro" id="IPR036812">
    <property type="entry name" value="NAD(P)_OxRdtase_dom_sf"/>
</dbReference>
<evidence type="ECO:0000313" key="3">
    <source>
        <dbReference type="Proteomes" id="UP000283946"/>
    </source>
</evidence>
<dbReference type="GO" id="GO:0016491">
    <property type="term" value="F:oxidoreductase activity"/>
    <property type="evidence" value="ECO:0007669"/>
    <property type="project" value="InterPro"/>
</dbReference>
<dbReference type="Gene3D" id="3.20.20.100">
    <property type="entry name" value="NADP-dependent oxidoreductase domain"/>
    <property type="match status" value="1"/>
</dbReference>
<dbReference type="RefSeq" id="WP_104266222.1">
    <property type="nucleotide sequence ID" value="NZ_CP028130.1"/>
</dbReference>
<dbReference type="GO" id="GO:0005829">
    <property type="term" value="C:cytosol"/>
    <property type="evidence" value="ECO:0007669"/>
    <property type="project" value="TreeGrafter"/>
</dbReference>
<dbReference type="EMBL" id="CP028130">
    <property type="protein sequence ID" value="AZZ57010.1"/>
    <property type="molecule type" value="Genomic_DNA"/>
</dbReference>
<dbReference type="PANTHER" id="PTHR42686:SF1">
    <property type="entry name" value="GH17980P-RELATED"/>
    <property type="match status" value="1"/>
</dbReference>
<reference evidence="2 3" key="1">
    <citation type="submission" date="2018-03" db="EMBL/GenBank/DDBJ databases">
        <title>Bacteriophage NCPPB3778 and a type I-E CRISPR drive the evolution of the US Biological Select Agent, Rathayibacter toxicus.</title>
        <authorList>
            <person name="Davis E.W.II."/>
            <person name="Tabima J.F."/>
            <person name="Weisberg A.J."/>
            <person name="Dantas Lopes L."/>
            <person name="Wiseman M.S."/>
            <person name="Wiseman M.S."/>
            <person name="Pupko T."/>
            <person name="Belcher M.S."/>
            <person name="Sechler A.J."/>
            <person name="Tancos M.A."/>
            <person name="Schroeder B.K."/>
            <person name="Murray T.D."/>
            <person name="Luster D.G."/>
            <person name="Schneider W.L."/>
            <person name="Rogers E."/>
            <person name="Andreote F.D."/>
            <person name="Grunwald N.J."/>
            <person name="Putnam M.L."/>
            <person name="Chang J.H."/>
        </authorList>
    </citation>
    <scope>NUCLEOTIDE SEQUENCE [LARGE SCALE GENOMIC DNA]</scope>
    <source>
        <strain evidence="2 3">NCCPB 2253</strain>
    </source>
</reference>
<accession>A0AAD1AGV0</accession>
<evidence type="ECO:0000313" key="2">
    <source>
        <dbReference type="EMBL" id="AZZ57010.1"/>
    </source>
</evidence>
<evidence type="ECO:0000259" key="1">
    <source>
        <dbReference type="Pfam" id="PF00248"/>
    </source>
</evidence>
<gene>
    <name evidence="2" type="ORF">C7V51_14855</name>
</gene>
<proteinExistence type="predicted"/>
<dbReference type="InterPro" id="IPR023210">
    <property type="entry name" value="NADP_OxRdtase_dom"/>
</dbReference>
<dbReference type="InterPro" id="IPR020471">
    <property type="entry name" value="AKR"/>
</dbReference>
<name>A0AAD1AGV0_9MICO</name>
<dbReference type="Pfam" id="PF00248">
    <property type="entry name" value="Aldo_ket_red"/>
    <property type="match status" value="1"/>
</dbReference>
<sequence>MTPQTPALRPFGPSGARVTRLTLGTSWRPERVADLDRVPALDRVLDSEAVSRPVSVIDTSNEYAQGHSERLIGEALLARGGVPEGITVVTKLDRDPSTGSYSAERMRRSLDESRERLGMDVLPLLYLHDPERISYDTAFAEDGPVRALVAMKDAGVALSIGISGGPAPMLRHYVETGLFDAVITHNRFTLVDRSAEELIDVSVAHGVIVVNAAVYGGGALARWPEPVASYAYQPAPTAPIDAVAAMGAACERAGVPLAAAALQFSTRDRRVTTTVVGATSAEHYDAFVADDALEIPDALFEELESLAPPSSAWQDTPGSLWPR</sequence>
<organism evidence="2 3">
    <name type="scientific">Rathayibacter iranicus</name>
    <dbReference type="NCBI Taxonomy" id="59737"/>
    <lineage>
        <taxon>Bacteria</taxon>
        <taxon>Bacillati</taxon>
        <taxon>Actinomycetota</taxon>
        <taxon>Actinomycetes</taxon>
        <taxon>Micrococcales</taxon>
        <taxon>Microbacteriaceae</taxon>
        <taxon>Rathayibacter</taxon>
    </lineage>
</organism>
<dbReference type="Proteomes" id="UP000283946">
    <property type="component" value="Chromosome"/>
</dbReference>
<dbReference type="PANTHER" id="PTHR42686">
    <property type="entry name" value="GH17980P-RELATED"/>
    <property type="match status" value="1"/>
</dbReference>
<feature type="domain" description="NADP-dependent oxidoreductase" evidence="1">
    <location>
        <begin position="48"/>
        <end position="306"/>
    </location>
</feature>
<dbReference type="AlphaFoldDB" id="A0AAD1AGV0"/>